<accession>A0A976N2W5</accession>
<protein>
    <submittedName>
        <fullName evidence="1">Uncharacterized protein</fullName>
    </submittedName>
</protein>
<name>A0A976N2W5_9VIRU</name>
<organism evidence="1">
    <name type="scientific">Peromfec virus RodF8_14</name>
    <dbReference type="NCBI Taxonomy" id="2929359"/>
    <lineage>
        <taxon>Viruses</taxon>
        <taxon>Monodnaviria</taxon>
        <taxon>Sangervirae</taxon>
        <taxon>Phixviricota</taxon>
        <taxon>Malgrandaviricetes</taxon>
        <taxon>Petitvirales</taxon>
        <taxon>Microviridae</taxon>
    </lineage>
</organism>
<reference evidence="1" key="1">
    <citation type="submission" date="2022-02" db="EMBL/GenBank/DDBJ databases">
        <title>Towards deciphering the DNA virus diversity associated with rodent species in the families Cricetidae and Heteromyidae.</title>
        <authorList>
            <person name="Lund M."/>
            <person name="Larsen B.B."/>
            <person name="Gryseels S."/>
            <person name="Kraberger S."/>
            <person name="Rowsey D.M."/>
            <person name="Steger L."/>
            <person name="Yule K.M."/>
            <person name="Upham N.S."/>
            <person name="Worobey M."/>
            <person name="Van Doorslaer K."/>
            <person name="Varsani A."/>
        </authorList>
    </citation>
    <scope>NUCLEOTIDE SEQUENCE</scope>
    <source>
        <strain evidence="1">NeonRodF8_14</strain>
    </source>
</reference>
<dbReference type="EMBL" id="OM869652">
    <property type="protein sequence ID" value="UPW41705.1"/>
    <property type="molecule type" value="Genomic_DNA"/>
</dbReference>
<sequence>MYNYRYPSYSSNSIPKFEQDMTTEVQQGLAVTPAQMLEMNESKIAISSFGLDYNEGTIDTYANHSDVPLERSRGIDVVDVWETQQNARYKFLRAKKTVNNNGSSANS</sequence>
<evidence type="ECO:0000313" key="1">
    <source>
        <dbReference type="EMBL" id="UPW41705.1"/>
    </source>
</evidence>
<proteinExistence type="predicted"/>